<gene>
    <name evidence="2" type="ordered locus">Halru_1611</name>
</gene>
<protein>
    <recommendedName>
        <fullName evidence="4">Zinc-ribbon domain-containing protein</fullName>
    </recommendedName>
</protein>
<evidence type="ECO:0000313" key="2">
    <source>
        <dbReference type="EMBL" id="AGB16218.1"/>
    </source>
</evidence>
<accession>L0IBM1</accession>
<sequence>MRVRFTYHLMPTQETLISPFGEAPFDAGMTLVEYITGLLTGPPGGPHNGDASIGSGSAPVSPHRQPETADDEPRDPVVYECRRCGTTVGAEATRCPSCDRRTIAEYPVS</sequence>
<reference evidence="2" key="1">
    <citation type="submission" date="2011-09" db="EMBL/GenBank/DDBJ databases">
        <title>Complete sequence of Halovivax ruber XH-70.</title>
        <authorList>
            <consortium name="US DOE Joint Genome Institute"/>
            <person name="Lucas S."/>
            <person name="Han J."/>
            <person name="Lapidus A."/>
            <person name="Cheng J.-F."/>
            <person name="Goodwin L."/>
            <person name="Pitluck S."/>
            <person name="Peters L."/>
            <person name="Mikhailova N."/>
            <person name="Davenport K."/>
            <person name="Detter J.C."/>
            <person name="Han C."/>
            <person name="Tapia R."/>
            <person name="Land M."/>
            <person name="Hauser L."/>
            <person name="Kyrpides N."/>
            <person name="Ivanova N."/>
            <person name="Pagani I."/>
            <person name="Sproer C."/>
            <person name="Anderson I."/>
            <person name="Woyke T."/>
        </authorList>
    </citation>
    <scope>NUCLEOTIDE SEQUENCE</scope>
    <source>
        <strain evidence="2">XH-70</strain>
    </source>
</reference>
<dbReference type="EMBL" id="CP003050">
    <property type="protein sequence ID" value="AGB16218.1"/>
    <property type="molecule type" value="Genomic_DNA"/>
</dbReference>
<evidence type="ECO:0000313" key="3">
    <source>
        <dbReference type="Proteomes" id="UP000010846"/>
    </source>
</evidence>
<evidence type="ECO:0000256" key="1">
    <source>
        <dbReference type="SAM" id="MobiDB-lite"/>
    </source>
</evidence>
<feature type="region of interest" description="Disordered" evidence="1">
    <location>
        <begin position="39"/>
        <end position="76"/>
    </location>
</feature>
<evidence type="ECO:0008006" key="4">
    <source>
        <dbReference type="Google" id="ProtNLM"/>
    </source>
</evidence>
<keyword evidence="3" id="KW-1185">Reference proteome</keyword>
<proteinExistence type="predicted"/>
<dbReference type="eggNOG" id="arCOG07976">
    <property type="taxonomic scope" value="Archaea"/>
</dbReference>
<dbReference type="HOGENOM" id="CLU_2177830_0_0_2"/>
<organism evidence="2 3">
    <name type="scientific">Halovivax ruber (strain DSM 18193 / JCM 13892 / XH-70)</name>
    <dbReference type="NCBI Taxonomy" id="797302"/>
    <lineage>
        <taxon>Archaea</taxon>
        <taxon>Methanobacteriati</taxon>
        <taxon>Methanobacteriota</taxon>
        <taxon>Stenosarchaea group</taxon>
        <taxon>Halobacteria</taxon>
        <taxon>Halobacteriales</taxon>
        <taxon>Natrialbaceae</taxon>
        <taxon>Halovivax</taxon>
    </lineage>
</organism>
<dbReference type="KEGG" id="hru:Halru_1611"/>
<dbReference type="Proteomes" id="UP000010846">
    <property type="component" value="Chromosome"/>
</dbReference>
<dbReference type="AlphaFoldDB" id="L0IBM1"/>
<name>L0IBM1_HALRX</name>